<accession>A0ABT9NMY8</accession>
<evidence type="ECO:0008006" key="3">
    <source>
        <dbReference type="Google" id="ProtNLM"/>
    </source>
</evidence>
<organism evidence="1 2">
    <name type="scientific">Nocardioides massiliensis</name>
    <dbReference type="NCBI Taxonomy" id="1325935"/>
    <lineage>
        <taxon>Bacteria</taxon>
        <taxon>Bacillati</taxon>
        <taxon>Actinomycetota</taxon>
        <taxon>Actinomycetes</taxon>
        <taxon>Propionibacteriales</taxon>
        <taxon>Nocardioidaceae</taxon>
        <taxon>Nocardioides</taxon>
    </lineage>
</organism>
<name>A0ABT9NMY8_9ACTN</name>
<reference evidence="1 2" key="1">
    <citation type="submission" date="2023-07" db="EMBL/GenBank/DDBJ databases">
        <title>Sequencing the genomes of 1000 actinobacteria strains.</title>
        <authorList>
            <person name="Klenk H.-P."/>
        </authorList>
    </citation>
    <scope>NUCLEOTIDE SEQUENCE [LARGE SCALE GENOMIC DNA]</scope>
    <source>
        <strain evidence="1 2">GD13</strain>
    </source>
</reference>
<evidence type="ECO:0000313" key="1">
    <source>
        <dbReference type="EMBL" id="MDP9821784.1"/>
    </source>
</evidence>
<comment type="caution">
    <text evidence="1">The sequence shown here is derived from an EMBL/GenBank/DDBJ whole genome shotgun (WGS) entry which is preliminary data.</text>
</comment>
<evidence type="ECO:0000313" key="2">
    <source>
        <dbReference type="Proteomes" id="UP001240447"/>
    </source>
</evidence>
<keyword evidence="2" id="KW-1185">Reference proteome</keyword>
<gene>
    <name evidence="1" type="ORF">J2S59_001593</name>
</gene>
<protein>
    <recommendedName>
        <fullName evidence="3">Secreted protein</fullName>
    </recommendedName>
</protein>
<dbReference type="RefSeq" id="WP_068117840.1">
    <property type="nucleotide sequence ID" value="NZ_CCXJ01000108.1"/>
</dbReference>
<proteinExistence type="predicted"/>
<dbReference type="EMBL" id="JAUSQM010000001">
    <property type="protein sequence ID" value="MDP9821784.1"/>
    <property type="molecule type" value="Genomic_DNA"/>
</dbReference>
<dbReference type="Proteomes" id="UP001240447">
    <property type="component" value="Unassembled WGS sequence"/>
</dbReference>
<sequence length="153" mass="16710">MAETLLVALASSSVLGAGLSIYFKARVERTLQLFAMKREACLEALAQVDAVFTTLFPDSTPQSAVSAAELRLTHSRLLVTCRNREVAAAFLQCLGLQGHSATTAADIEKLRVVVRHELGLNQRWLRRAIEPDLDTSWLAVVGSRPLLQQGPEV</sequence>